<organism evidence="9 10">
    <name type="scientific">Durusdinium trenchii</name>
    <dbReference type="NCBI Taxonomy" id="1381693"/>
    <lineage>
        <taxon>Eukaryota</taxon>
        <taxon>Sar</taxon>
        <taxon>Alveolata</taxon>
        <taxon>Dinophyceae</taxon>
        <taxon>Suessiales</taxon>
        <taxon>Symbiodiniaceae</taxon>
        <taxon>Durusdinium</taxon>
    </lineage>
</organism>
<dbReference type="InterPro" id="IPR043203">
    <property type="entry name" value="VGCC_Ca_Na"/>
</dbReference>
<evidence type="ECO:0000256" key="2">
    <source>
        <dbReference type="ARBA" id="ARBA00022692"/>
    </source>
</evidence>
<feature type="compositionally biased region" description="Basic and acidic residues" evidence="6">
    <location>
        <begin position="3156"/>
        <end position="3171"/>
    </location>
</feature>
<dbReference type="SUPFAM" id="SSF47473">
    <property type="entry name" value="EF-hand"/>
    <property type="match status" value="1"/>
</dbReference>
<protein>
    <recommendedName>
        <fullName evidence="8">EF-hand domain-containing protein</fullName>
    </recommendedName>
</protein>
<keyword evidence="3" id="KW-0106">Calcium</keyword>
<feature type="region of interest" description="Disordered" evidence="6">
    <location>
        <begin position="1"/>
        <end position="160"/>
    </location>
</feature>
<dbReference type="SMART" id="SM00054">
    <property type="entry name" value="EFh"/>
    <property type="match status" value="2"/>
</dbReference>
<feature type="compositionally biased region" description="Basic and acidic residues" evidence="6">
    <location>
        <begin position="27"/>
        <end position="38"/>
    </location>
</feature>
<keyword evidence="2 7" id="KW-0812">Transmembrane</keyword>
<feature type="region of interest" description="Disordered" evidence="6">
    <location>
        <begin position="209"/>
        <end position="230"/>
    </location>
</feature>
<dbReference type="Pfam" id="PF00520">
    <property type="entry name" value="Ion_trans"/>
    <property type="match status" value="1"/>
</dbReference>
<dbReference type="PANTHER" id="PTHR10037">
    <property type="entry name" value="VOLTAGE-GATED CATION CHANNEL CALCIUM AND SODIUM"/>
    <property type="match status" value="1"/>
</dbReference>
<dbReference type="SUPFAM" id="SSF81324">
    <property type="entry name" value="Voltage-gated potassium channels"/>
    <property type="match status" value="1"/>
</dbReference>
<keyword evidence="10" id="KW-1185">Reference proteome</keyword>
<feature type="transmembrane region" description="Helical" evidence="7">
    <location>
        <begin position="3352"/>
        <end position="3370"/>
    </location>
</feature>
<dbReference type="PROSITE" id="PS50222">
    <property type="entry name" value="EF_HAND_2"/>
    <property type="match status" value="2"/>
</dbReference>
<feature type="transmembrane region" description="Helical" evidence="7">
    <location>
        <begin position="3429"/>
        <end position="3449"/>
    </location>
</feature>
<feature type="region of interest" description="Disordered" evidence="6">
    <location>
        <begin position="1903"/>
        <end position="2000"/>
    </location>
</feature>
<dbReference type="InterPro" id="IPR005821">
    <property type="entry name" value="Ion_trans_dom"/>
</dbReference>
<feature type="compositionally biased region" description="Basic and acidic residues" evidence="6">
    <location>
        <begin position="3123"/>
        <end position="3143"/>
    </location>
</feature>
<feature type="compositionally biased region" description="Basic and acidic residues" evidence="6">
    <location>
        <begin position="1041"/>
        <end position="1051"/>
    </location>
</feature>
<feature type="domain" description="EF-hand" evidence="8">
    <location>
        <begin position="3469"/>
        <end position="3504"/>
    </location>
</feature>
<accession>A0ABP0KNR6</accession>
<sequence>MTSEDAALCESLEEKGTSSSSGSSGHHSWDEAYDEELHLSQTDIGLIEEAEDIRTPSDGEDEKKLVTSQETSPGWWLKVLQDTAAKAGSGSHLGRSDMADMEHQEPLAKRARLEEPSRNSSRAVVSDSTSTTSSTGSDHQCEPPLQSENDSGSGSELGMEGHFDCEYAETEVADGEGVFGLTREGEDEDEHLHPITAHVLSSDMEFEFESASPYSAHTPDFPPPPTPHTPPLPEDPEIPLIVDEEEIARIHQLAQARGIPGPATPENIASGPGPATPEHIASGNDQVASAEVLRFIRDIREAQGLLPESETEEHQGETTETTPLREVTFVSPEEWSMMLRRDRRNLSLIFYRQEHGFSPSPLASVESPASDWRWLGLYIKHEPKIGIFEQVMGFTMPVQSGSAETPKSRKRAERENLSKTLPNKVTLSQECQDELSQYGPITDMFMIGSDLHQDFVKCISSATNADYDSEDALLKHIQTTPMSTMSLKAVEEKTKQTHVGQKILTIAAAILELSFYMWGVFLCIVDRLCKSTCKPILLLVKLRYDETPTKVRVEIPGKKDVRAETADAEEVCKSLPVQQSSNRAKVFQSELSVGCLVKSLSDADPMPYKWICGTVPTSLQCLQDGSGESIRSSLRDIVGRIPDLDRVSRSFPIALRHSCTDRYTGNFKAESLLNEDFPEFTNVHFTCSIHKLYSVIEDATGCMDYDVSGILSIGVGISSDIGCVKTMHQIVTRLLVNRLVIYYQEPPAHVAAYREHLLDLFIPLKKVQAPGKHLSNRQALQRRYILRYFLNGDWSQKELQHYCAYSCCSHPSSTYKFMATFVTWALVPRKCPKFARSRRTNWIESIEWCGLLAGVHNLLEEIIATYTGSPDNAKPKGQSGQSEDAVVGSGEGELALDDFDLMAMDFDSANIEFAENSSTKQQCEGSSGTELPELPNVCAAENPEETNTSPQAFDWKEWNRKQRGNAREWVSSQPFPRLLLLREVSGILMHLMYRFLALGGTPWENLQQSKSSNGLQREYVFGEAAMGKDVQRTESVSGTSKETKPSKEKTRGGGGGGWRAFVHERSAGVRFDGQSTSELAALWAELPAEEKARFQRAGQLATRAHAAGFQAFGPRRCSANQHAAVPELSIGDVTNSGAIVAADPASMLDSALTYGGQQTFETRFQRAKKEIAKFCAGVTDHGSVDAVDMPKLLSDKALSTKLTQQQEEQLAKFHQEANADGVVRLLQQDHKNVATGFQQVFKGVADTEGFVGMSWTPPLHRALQATVSSATARLRRNLGLTRKLLDELKRWCVPDEVKPVQAKQAKQFTPKICAQLGVCVCGAYSDNMFFFLKLKQWMSHVFWKKRKTKEKSFERKLLEEGLVILQLSPVPVATESTTVGTDDLPAIDLPAESLPVLQQPVFLHVGETNFSTWHFGVMLLDMVEQSVGSNASLLAPTLTLTPAQPSEDSNRDAHPRLGIYSDMEAFKELLDLNFSWCVSVLTISFVEADWPLPLIIQDPTIPVRKRDEAAADDKNQSDNEAEVLDFNTNALSAVDVAYDAAAYDGDEDSNAEAVEQLSAAEEALDLEVEAVEALESAAAGVDEASSEPDNEAPSEASSHSDGLERDALEGGGDAPEPAHVSGMQADAVEPPPPPVPDEVLRSFPNMKGQRGLVIQKNPTECDRCYLIFMRKDIYSIDFVRSCKDQIEDAKWHEYNAHQLPVGPLCYRCGDGVGRVRPGMTTEQAMSLKNDAAKRKEEDPTFLTDVATAVKVMDGVEEPSVNPTSSVFQEKGYKFEIFQDFSAVTEAEYKHYTGLKPDKKNLTQLPVKNPSDNTTLYTLGLEGLTEDQLAAIRKVRISYTDGTIMQTNLLQAQDNVIQGQGKRVFKHVADHQLEKRPASWRFSSCPESVKTLKEKCRVAYNNQREEGADARTQLEDSDADVGDDFDDMLSDEEELPAAPTRQSGIALGELDDEIKARPKKKAAKGGKASENQKATYKSSSAAAAASAPDKADERSNAGSKTKAIDSLDAEMKFVAEKHLATGSASSVKSLAGLKIELFLAGTSDGSGERALASQIRGLALRTKQLRSFTSDYLSTLIVSLKDHWNDFSFEIKAKICDAKSDVIQRELAECFIDAGENLAEKFDKTDKAISEGMPQRKQIMQGLAKHIILTVDNFADNPTFHAGKPSFAQLFHFFLMDFDEAVTAQEKQGSLTDGDIDGFGSIEATVKMAKASDGDTTVLTPALAQLRARAEAFGTYLIDAISDDPFFRELQQSIVSPEPIESFILAWMEGLTKLFSSSSGLEKFESRKDVCGPLHDALGRINQVCRCFAHLLCLNDLPEGVDSTTDDDVFHFVNFKGQNVFEGAIRRILTDSTSRWSSEVNDLVSKGGSGALAGMKISSLESLLQQDNPTPSALREMVTKLQDVQTAIRTMKLKKVKETFLARFKSFSTQARNGRAPTWLNSLAIDALLDGLALVHDMPGATNERKQLQSWRTNQVKDIAKNDLVHVLQIQEKDRVDFQLLNTCLGHCFPGKGDHFDNELTEHVWKFMPQALRKLMELAVQMTPDPSSVKRISSLIENLSSKLCVDDVSSVVTQFVASWMKCAPLAMKITQGNIKVRDEKETLLDTDPSLALLRAIKLSRSKMMEEITCMESLANHKDVKDLANDHPVQILVHMELPESLIRELSSEHFDEVIDNQCSKYKIKMEELAKNTLELCKGYSNAGPNCWKDSLSGSDVAFDDLYKLGEKTVMPLQGKSIKENTTNYAEVVKAAEDFVATFSAQVSTDTAADGMSKLQEAMRSSLHAMQAAKVLLIEVFLMKAIRNHNNNIAASDEQDEQKIEKATKGRQAALGLIRRERADLKAAHWNLQDDMVHPVLMTISASLLESSAPPAAAEAEAETPLACASAKCSVELRLSPWPTRGVGDVGTWVSHFELRNRCEREEEERRRRQQDLAGDEELARQLAAQLRLTSPAETTPDTGFDEERRLPRVGDRSFDTDTSRGRNDLDGGERVASVEYHAMDSDTEDAFYAEPPRATGYHHILCNVLVNFFRAGPWGSKPQTVLKQQHVEMLHLVEGWFQRLERMLQAKTPSPSFPTQMPFELTQISEGTMSSPIVSLSLEKKEEEGKEHIPTANTPTGYTPTSEAVPEHPSESEHPSEHLGQEHSHSKNRLRRTQSHLSYEKAKERGTTVESIKRLQTQSENKRPHSRICQWYKTEIKARCRYIAEALPFNVFFAFVILSNSMFLGIQMEMKAEAWKQNAAPPSFIAPNLVYAILFTGEMLIRVSAWGPIKYFYDKGCAWNWLDVLVVIPAWIEMAIDLSTDEQGLEGGAASNFRIIRIFKVTRLLQVVRSLRIVKFISALRALVMSVVDTTRQLLWALILLGLVQYSFGILFTDAVLDYSASNGPHEDQMEFFGSVYLSVITLFRSILGGIDWAWAADSLEPVGWIWVQVFHLYIAFCGFAVLNVMTGVFVNSAIKTRERDHETLIQNKNRFKDLVSKIWSKMDVDGHGQITITEFERMFEDESMKAFFSAIEINAVDAWTLFDSLDVDGDHTISVDEFMERCMQLHGPARSVDLYALKKGIKHLEGVQRRLEAHVIAHFQALRALPLLQPSEVQMPPMSPVPDRFSC</sequence>
<evidence type="ECO:0000256" key="3">
    <source>
        <dbReference type="ARBA" id="ARBA00022837"/>
    </source>
</evidence>
<dbReference type="Gene3D" id="1.10.238.10">
    <property type="entry name" value="EF-hand"/>
    <property type="match status" value="1"/>
</dbReference>
<keyword evidence="5 7" id="KW-0472">Membrane</keyword>
<evidence type="ECO:0000256" key="4">
    <source>
        <dbReference type="ARBA" id="ARBA00022989"/>
    </source>
</evidence>
<feature type="compositionally biased region" description="Acidic residues" evidence="6">
    <location>
        <begin position="1914"/>
        <end position="1934"/>
    </location>
</feature>
<evidence type="ECO:0000256" key="7">
    <source>
        <dbReference type="SAM" id="Phobius"/>
    </source>
</evidence>
<feature type="compositionally biased region" description="Pro residues" evidence="6">
    <location>
        <begin position="220"/>
        <end position="230"/>
    </location>
</feature>
<evidence type="ECO:0000256" key="6">
    <source>
        <dbReference type="SAM" id="MobiDB-lite"/>
    </source>
</evidence>
<feature type="domain" description="EF-hand" evidence="8">
    <location>
        <begin position="3512"/>
        <end position="3547"/>
    </location>
</feature>
<feature type="region of interest" description="Disordered" evidence="6">
    <location>
        <begin position="1577"/>
        <end position="1642"/>
    </location>
</feature>
<dbReference type="CDD" id="cd00051">
    <property type="entry name" value="EFh"/>
    <property type="match status" value="1"/>
</dbReference>
<comment type="subcellular location">
    <subcellularLocation>
        <location evidence="1">Membrane</location>
        <topology evidence="1">Multi-pass membrane protein</topology>
    </subcellularLocation>
</comment>
<evidence type="ECO:0000313" key="9">
    <source>
        <dbReference type="EMBL" id="CAK9028232.1"/>
    </source>
</evidence>
<dbReference type="InterPro" id="IPR027359">
    <property type="entry name" value="Volt_channel_dom_sf"/>
</dbReference>
<proteinExistence type="predicted"/>
<evidence type="ECO:0000313" key="10">
    <source>
        <dbReference type="Proteomes" id="UP001642484"/>
    </source>
</evidence>
<dbReference type="Gene3D" id="1.10.287.70">
    <property type="match status" value="1"/>
</dbReference>
<dbReference type="InterPro" id="IPR018247">
    <property type="entry name" value="EF_Hand_1_Ca_BS"/>
</dbReference>
<feature type="compositionally biased region" description="Basic and acidic residues" evidence="6">
    <location>
        <begin position="52"/>
        <end position="65"/>
    </location>
</feature>
<feature type="compositionally biased region" description="Basic and acidic residues" evidence="6">
    <location>
        <begin position="3097"/>
        <end position="3107"/>
    </location>
</feature>
<feature type="compositionally biased region" description="Basic and acidic residues" evidence="6">
    <location>
        <begin position="94"/>
        <end position="117"/>
    </location>
</feature>
<dbReference type="EMBL" id="CAXAMN010009302">
    <property type="protein sequence ID" value="CAK9028232.1"/>
    <property type="molecule type" value="Genomic_DNA"/>
</dbReference>
<feature type="compositionally biased region" description="Basic and acidic residues" evidence="6">
    <location>
        <begin position="2959"/>
        <end position="2985"/>
    </location>
</feature>
<dbReference type="InterPro" id="IPR002048">
    <property type="entry name" value="EF_hand_dom"/>
</dbReference>
<reference evidence="9 10" key="1">
    <citation type="submission" date="2024-02" db="EMBL/GenBank/DDBJ databases">
        <authorList>
            <person name="Chen Y."/>
            <person name="Shah S."/>
            <person name="Dougan E. K."/>
            <person name="Thang M."/>
            <person name="Chan C."/>
        </authorList>
    </citation>
    <scope>NUCLEOTIDE SEQUENCE [LARGE SCALE GENOMIC DNA]</scope>
</reference>
<feature type="compositionally biased region" description="Low complexity" evidence="6">
    <location>
        <begin position="1977"/>
        <end position="1986"/>
    </location>
</feature>
<dbReference type="InterPro" id="IPR011992">
    <property type="entry name" value="EF-hand-dom_pair"/>
</dbReference>
<feature type="region of interest" description="Disordered" evidence="6">
    <location>
        <begin position="3097"/>
        <end position="3177"/>
    </location>
</feature>
<feature type="compositionally biased region" description="Polar residues" evidence="6">
    <location>
        <begin position="3109"/>
        <end position="3120"/>
    </location>
</feature>
<dbReference type="PANTHER" id="PTHR10037:SF62">
    <property type="entry name" value="SODIUM CHANNEL PROTEIN 60E"/>
    <property type="match status" value="1"/>
</dbReference>
<feature type="transmembrane region" description="Helical" evidence="7">
    <location>
        <begin position="3205"/>
        <end position="3224"/>
    </location>
</feature>
<keyword evidence="4 7" id="KW-1133">Transmembrane helix</keyword>
<dbReference type="PROSITE" id="PS00018">
    <property type="entry name" value="EF_HAND_1"/>
    <property type="match status" value="1"/>
</dbReference>
<evidence type="ECO:0000256" key="5">
    <source>
        <dbReference type="ARBA" id="ARBA00023136"/>
    </source>
</evidence>
<gene>
    <name evidence="9" type="ORF">CCMP2556_LOCUS17030</name>
</gene>
<comment type="caution">
    <text evidence="9">The sequence shown here is derived from an EMBL/GenBank/DDBJ whole genome shotgun (WGS) entry which is preliminary data.</text>
</comment>
<dbReference type="Gene3D" id="1.20.120.350">
    <property type="entry name" value="Voltage-gated potassium channels. Chain C"/>
    <property type="match status" value="1"/>
</dbReference>
<feature type="region of interest" description="Disordered" evidence="6">
    <location>
        <begin position="399"/>
        <end position="419"/>
    </location>
</feature>
<name>A0ABP0KNR6_9DINO</name>
<feature type="compositionally biased region" description="Low complexity" evidence="6">
    <location>
        <begin position="120"/>
        <end position="138"/>
    </location>
</feature>
<feature type="transmembrane region" description="Helical" evidence="7">
    <location>
        <begin position="3390"/>
        <end position="3409"/>
    </location>
</feature>
<dbReference type="Proteomes" id="UP001642484">
    <property type="component" value="Unassembled WGS sequence"/>
</dbReference>
<evidence type="ECO:0000259" key="8">
    <source>
        <dbReference type="PROSITE" id="PS50222"/>
    </source>
</evidence>
<feature type="region of interest" description="Disordered" evidence="6">
    <location>
        <begin position="2943"/>
        <end position="2985"/>
    </location>
</feature>
<evidence type="ECO:0000256" key="1">
    <source>
        <dbReference type="ARBA" id="ARBA00004141"/>
    </source>
</evidence>
<feature type="compositionally biased region" description="Basic and acidic residues" evidence="6">
    <location>
        <begin position="1903"/>
        <end position="1913"/>
    </location>
</feature>
<feature type="region of interest" description="Disordered" evidence="6">
    <location>
        <begin position="1030"/>
        <end position="1057"/>
    </location>
</feature>